<keyword evidence="1" id="KW-0472">Membrane</keyword>
<evidence type="ECO:0000256" key="1">
    <source>
        <dbReference type="SAM" id="Phobius"/>
    </source>
</evidence>
<dbReference type="EMBL" id="CAJNOR010000004">
    <property type="protein sequence ID" value="CAF0746048.1"/>
    <property type="molecule type" value="Genomic_DNA"/>
</dbReference>
<keyword evidence="1" id="KW-1133">Transmembrane helix</keyword>
<dbReference type="InterPro" id="IPR004245">
    <property type="entry name" value="DUF229"/>
</dbReference>
<accession>A0A813SW83</accession>
<gene>
    <name evidence="3" type="ORF">EDS130_LOCUS4804</name>
    <name evidence="2" type="ORF">XAT740_LOCUS162</name>
</gene>
<dbReference type="FunFam" id="3.40.720.10:FF:000017">
    <property type="entry name" value="Predicted protein"/>
    <property type="match status" value="1"/>
</dbReference>
<protein>
    <recommendedName>
        <fullName evidence="6">DUF229 domain containing protein</fullName>
    </recommendedName>
</protein>
<evidence type="ECO:0000313" key="5">
    <source>
        <dbReference type="Proteomes" id="UP000663852"/>
    </source>
</evidence>
<name>A0A813SW83_ADIRI</name>
<dbReference type="GO" id="GO:0005615">
    <property type="term" value="C:extracellular space"/>
    <property type="evidence" value="ECO:0007669"/>
    <property type="project" value="TreeGrafter"/>
</dbReference>
<dbReference type="CDD" id="cd16021">
    <property type="entry name" value="ALP_like"/>
    <property type="match status" value="1"/>
</dbReference>
<sequence>MLLWLYKLFIPKTILRRCLLKRWHWRSILTYFVLVSFSTVVLIVYPLSDSNDRSTVSTNSSIVDNEVIQCRFPQLSLYNADLNVTDQRKLPSTCNTKSYPVIIENNRIRLSHPYVDCIVTFYLGEGDASYKMTSTRLIYNQNTQLLSDYFVLKCDRTMRRGVFSGVPYASVHYNERVHERLANFPRKEDEFNVLILGIDSVSRLQFERMLPKTFDYLTKELEATVLKGYNILGDGTPQQLIPMLTSFKETELPTTLRRHRNSSFVDVYPFIWNHYRKHNYVTGYAEDRTEYGIWTLRLKGFRKTPTDHYLPPFYRISTTRSLISKRGSHCIGNQTAVDVFLSYVDQFWSSYSRYKKFFFGFLKQYTHDGYTGGTILDDSFLKFLRNFREADEHKKTILILMTDHGARFSATRRTPQGKLEERLPFMSFTFPKLFQEKYPKAIENLQKNIHRLTTPFDIHATLLSLLNMNKMNYNQENSVHQRNISLFHIIPAQRTCSDINLEPHWCSCLQWKTIETNDDKVQQAAKHIVKFINTQLSLVENSLCQQLKLHSIHNAQMYRPNTALLTFSKSSDVDGRVPKYDDNKTNIIFYQITFETSPNQALYEATTQYSTKSSGFVADLDHISRLNAYHSSAACIETNYSHLRKFCQCIK</sequence>
<dbReference type="PANTHER" id="PTHR10974">
    <property type="entry name" value="FI08016P-RELATED"/>
    <property type="match status" value="1"/>
</dbReference>
<feature type="transmembrane region" description="Helical" evidence="1">
    <location>
        <begin position="28"/>
        <end position="47"/>
    </location>
</feature>
<proteinExistence type="predicted"/>
<dbReference type="EMBL" id="CAJNOJ010000013">
    <property type="protein sequence ID" value="CAF0800095.1"/>
    <property type="molecule type" value="Genomic_DNA"/>
</dbReference>
<dbReference type="InterPro" id="IPR017850">
    <property type="entry name" value="Alkaline_phosphatase_core_sf"/>
</dbReference>
<dbReference type="Pfam" id="PF02995">
    <property type="entry name" value="DUF229"/>
    <property type="match status" value="1"/>
</dbReference>
<evidence type="ECO:0000313" key="3">
    <source>
        <dbReference type="EMBL" id="CAF0800095.1"/>
    </source>
</evidence>
<evidence type="ECO:0000313" key="2">
    <source>
        <dbReference type="EMBL" id="CAF0746048.1"/>
    </source>
</evidence>
<keyword evidence="1" id="KW-0812">Transmembrane</keyword>
<dbReference type="Proteomes" id="UP000663828">
    <property type="component" value="Unassembled WGS sequence"/>
</dbReference>
<dbReference type="OrthoDB" id="413313at2759"/>
<dbReference type="SUPFAM" id="SSF53649">
    <property type="entry name" value="Alkaline phosphatase-like"/>
    <property type="match status" value="1"/>
</dbReference>
<comment type="caution">
    <text evidence="3">The sequence shown here is derived from an EMBL/GenBank/DDBJ whole genome shotgun (WGS) entry which is preliminary data.</text>
</comment>
<dbReference type="Proteomes" id="UP000663852">
    <property type="component" value="Unassembled WGS sequence"/>
</dbReference>
<dbReference type="AlphaFoldDB" id="A0A813SW83"/>
<dbReference type="PANTHER" id="PTHR10974:SF73">
    <property type="entry name" value="FI21235P1"/>
    <property type="match status" value="1"/>
</dbReference>
<evidence type="ECO:0000313" key="4">
    <source>
        <dbReference type="Proteomes" id="UP000663828"/>
    </source>
</evidence>
<evidence type="ECO:0008006" key="6">
    <source>
        <dbReference type="Google" id="ProtNLM"/>
    </source>
</evidence>
<organism evidence="3 5">
    <name type="scientific">Adineta ricciae</name>
    <name type="common">Rotifer</name>
    <dbReference type="NCBI Taxonomy" id="249248"/>
    <lineage>
        <taxon>Eukaryota</taxon>
        <taxon>Metazoa</taxon>
        <taxon>Spiralia</taxon>
        <taxon>Gnathifera</taxon>
        <taxon>Rotifera</taxon>
        <taxon>Eurotatoria</taxon>
        <taxon>Bdelloidea</taxon>
        <taxon>Adinetida</taxon>
        <taxon>Adinetidae</taxon>
        <taxon>Adineta</taxon>
    </lineage>
</organism>
<dbReference type="Gene3D" id="3.40.720.10">
    <property type="entry name" value="Alkaline Phosphatase, subunit A"/>
    <property type="match status" value="1"/>
</dbReference>
<keyword evidence="4" id="KW-1185">Reference proteome</keyword>
<reference evidence="3" key="1">
    <citation type="submission" date="2021-02" db="EMBL/GenBank/DDBJ databases">
        <authorList>
            <person name="Nowell W R."/>
        </authorList>
    </citation>
    <scope>NUCLEOTIDE SEQUENCE</scope>
</reference>